<evidence type="ECO:0000259" key="1">
    <source>
        <dbReference type="PROSITE" id="PS50995"/>
    </source>
</evidence>
<evidence type="ECO:0000313" key="3">
    <source>
        <dbReference type="Proteomes" id="UP001183629"/>
    </source>
</evidence>
<proteinExistence type="predicted"/>
<dbReference type="GO" id="GO:0003677">
    <property type="term" value="F:DNA binding"/>
    <property type="evidence" value="ECO:0007669"/>
    <property type="project" value="UniProtKB-KW"/>
</dbReference>
<reference evidence="2 3" key="1">
    <citation type="submission" date="2023-07" db="EMBL/GenBank/DDBJ databases">
        <title>Sequencing the genomes of 1000 actinobacteria strains.</title>
        <authorList>
            <person name="Klenk H.-P."/>
        </authorList>
    </citation>
    <scope>NUCLEOTIDE SEQUENCE [LARGE SCALE GENOMIC DNA]</scope>
    <source>
        <strain evidence="2 3">DSM 44711</strain>
    </source>
</reference>
<dbReference type="Pfam" id="PF12802">
    <property type="entry name" value="MarR_2"/>
    <property type="match status" value="1"/>
</dbReference>
<dbReference type="Proteomes" id="UP001183629">
    <property type="component" value="Unassembled WGS sequence"/>
</dbReference>
<dbReference type="PRINTS" id="PR00598">
    <property type="entry name" value="HTHMARR"/>
</dbReference>
<dbReference type="InterPro" id="IPR036390">
    <property type="entry name" value="WH_DNA-bd_sf"/>
</dbReference>
<feature type="domain" description="HTH marR-type" evidence="1">
    <location>
        <begin position="8"/>
        <end position="141"/>
    </location>
</feature>
<dbReference type="GO" id="GO:0006950">
    <property type="term" value="P:response to stress"/>
    <property type="evidence" value="ECO:0007669"/>
    <property type="project" value="TreeGrafter"/>
</dbReference>
<dbReference type="PANTHER" id="PTHR33164">
    <property type="entry name" value="TRANSCRIPTIONAL REGULATOR, MARR FAMILY"/>
    <property type="match status" value="1"/>
</dbReference>
<dbReference type="PANTHER" id="PTHR33164:SF43">
    <property type="entry name" value="HTH-TYPE TRANSCRIPTIONAL REPRESSOR YETL"/>
    <property type="match status" value="1"/>
</dbReference>
<keyword evidence="2" id="KW-0238">DNA-binding</keyword>
<organism evidence="2 3">
    <name type="scientific">Catenuloplanes niger</name>
    <dbReference type="NCBI Taxonomy" id="587534"/>
    <lineage>
        <taxon>Bacteria</taxon>
        <taxon>Bacillati</taxon>
        <taxon>Actinomycetota</taxon>
        <taxon>Actinomycetes</taxon>
        <taxon>Micromonosporales</taxon>
        <taxon>Micromonosporaceae</taxon>
        <taxon>Catenuloplanes</taxon>
    </lineage>
</organism>
<dbReference type="RefSeq" id="WP_310429057.1">
    <property type="nucleotide sequence ID" value="NZ_JAVDYC010000001.1"/>
</dbReference>
<name>A0AAE3ZYA0_9ACTN</name>
<dbReference type="PROSITE" id="PS50995">
    <property type="entry name" value="HTH_MARR_2"/>
    <property type="match status" value="1"/>
</dbReference>
<protein>
    <submittedName>
        <fullName evidence="2">DNA-binding MarR family transcriptional regulator</fullName>
    </submittedName>
</protein>
<accession>A0AAE3ZYA0</accession>
<keyword evidence="3" id="KW-1185">Reference proteome</keyword>
<dbReference type="InterPro" id="IPR000835">
    <property type="entry name" value="HTH_MarR-typ"/>
</dbReference>
<dbReference type="GO" id="GO:0003700">
    <property type="term" value="F:DNA-binding transcription factor activity"/>
    <property type="evidence" value="ECO:0007669"/>
    <property type="project" value="InterPro"/>
</dbReference>
<dbReference type="SUPFAM" id="SSF46785">
    <property type="entry name" value="Winged helix' DNA-binding domain"/>
    <property type="match status" value="1"/>
</dbReference>
<dbReference type="InterPro" id="IPR036388">
    <property type="entry name" value="WH-like_DNA-bd_sf"/>
</dbReference>
<dbReference type="InterPro" id="IPR039422">
    <property type="entry name" value="MarR/SlyA-like"/>
</dbReference>
<dbReference type="EMBL" id="JAVDYC010000001">
    <property type="protein sequence ID" value="MDR7328132.1"/>
    <property type="molecule type" value="Genomic_DNA"/>
</dbReference>
<dbReference type="AlphaFoldDB" id="A0AAE3ZYA0"/>
<evidence type="ECO:0000313" key="2">
    <source>
        <dbReference type="EMBL" id="MDR7328132.1"/>
    </source>
</evidence>
<gene>
    <name evidence="2" type="ORF">J2S44_008382</name>
</gene>
<comment type="caution">
    <text evidence="2">The sequence shown here is derived from an EMBL/GenBank/DDBJ whole genome shotgun (WGS) entry which is preliminary data.</text>
</comment>
<dbReference type="Gene3D" id="1.10.10.10">
    <property type="entry name" value="Winged helix-like DNA-binding domain superfamily/Winged helix DNA-binding domain"/>
    <property type="match status" value="1"/>
</dbReference>
<sequence>MSEHPPATDDLAWAVHHLAVAAAELDAAIARRMGLTGGDYLALKHLSISGDPMGPVELGRLLGITSGAATGLVDRLERHGLAERRPHPTDRRRQTVVITPHARQRLVDELRPLADDIAGASAALTGPQRRTVTDTLGRLADLHRRHAR</sequence>
<dbReference type="SMART" id="SM00347">
    <property type="entry name" value="HTH_MARR"/>
    <property type="match status" value="1"/>
</dbReference>